<dbReference type="InterPro" id="IPR026904">
    <property type="entry name" value="MnmG_C"/>
</dbReference>
<comment type="caution">
    <text evidence="12">The sequence shown here is derived from an EMBL/GenBank/DDBJ whole genome shotgun (WGS) entry which is preliminary data.</text>
</comment>
<dbReference type="EMBL" id="JAOQKE010000023">
    <property type="protein sequence ID" value="MCU6726352.1"/>
    <property type="molecule type" value="Genomic_DNA"/>
</dbReference>
<comment type="subcellular location">
    <subcellularLocation>
        <location evidence="10">Cytoplasm</location>
    </subcellularLocation>
</comment>
<dbReference type="InterPro" id="IPR047001">
    <property type="entry name" value="MnmG_C_subdom"/>
</dbReference>
<protein>
    <recommendedName>
        <fullName evidence="3 10">tRNA uridine 5-carboxymethylaminomethyl modification enzyme MnmG</fullName>
    </recommendedName>
    <alternativeName>
        <fullName evidence="9 10">Glucose-inhibited division protein A</fullName>
    </alternativeName>
</protein>
<dbReference type="SUPFAM" id="SSF51905">
    <property type="entry name" value="FAD/NAD(P)-binding domain"/>
    <property type="match status" value="1"/>
</dbReference>
<dbReference type="InterPro" id="IPR004416">
    <property type="entry name" value="MnmG"/>
</dbReference>
<evidence type="ECO:0000256" key="1">
    <source>
        <dbReference type="ARBA" id="ARBA00001974"/>
    </source>
</evidence>
<keyword evidence="5 10" id="KW-0819">tRNA processing</keyword>
<comment type="subunit">
    <text evidence="8 10">Homodimer. Heterotetramer of two MnmE and two MnmG subunits.</text>
</comment>
<sequence length="631" mass="70717">MNHLEVTTDVVVVGAGHAGCEAALACARLGLKTVMFTVSVDSIALMPCNPNVGGSSKGHLVREIDALGGEMGKNIDHTFIQSKMLNGSKGPAVHSLRAQADKRDYSSRMRKTLENTPNLTIKQAEVTEIIVEDGVLTGVKTFSGAVYHCRACVLCTGTYLKARCIYGDISNYTGPNGLQAANHLTDSLKAHGIEMYRFKTGTPARIDKRSIDFSKMEEQFGDKRVVPFSFSTDPEEVQIDQVSCWLTYTNEKTHEIIRANLDRSPLYSGMIEGTGPRYCPSIEDKVVRFADKNRHQVFIEPEGRYTNEMYVGGMSSSLPEDVQIEMYRSVPGLENAEIVRNAYAIEYDCINARQLKPTLEFKNIQGLFSGGQFNGSSGYEEAAAQGLAAGINAALKTLGREQVVFDRSESYIGVLIDDLVTKDNKEPYRMMTSRSEYRLLLRQDNADQRLTPLGHKIGLIDDETYQQLLEKEKQIAEETRRVEHLNIGANPKVQAFLEAHNSTPLKTGTTLGELIRRPELDYEMLAELDPERPLLNRGVDEQVNINIKYEGYIKRQLKQVEQFKKLENKKIPETICYEEIHGLRIEAQQKLNLFRPISVGQASRISGVSPADISVLLIYMEQMNRHPRHEE</sequence>
<keyword evidence="7 10" id="KW-0520">NAD</keyword>
<dbReference type="InterPro" id="IPR044920">
    <property type="entry name" value="MnmG_C_subdom_sf"/>
</dbReference>
<evidence type="ECO:0000256" key="2">
    <source>
        <dbReference type="ARBA" id="ARBA00007653"/>
    </source>
</evidence>
<evidence type="ECO:0000256" key="7">
    <source>
        <dbReference type="ARBA" id="ARBA00023027"/>
    </source>
</evidence>
<dbReference type="Pfam" id="PF01134">
    <property type="entry name" value="GIDA"/>
    <property type="match status" value="1"/>
</dbReference>
<dbReference type="Gene3D" id="3.50.50.60">
    <property type="entry name" value="FAD/NAD(P)-binding domain"/>
    <property type="match status" value="2"/>
</dbReference>
<dbReference type="Gene3D" id="1.10.150.570">
    <property type="entry name" value="GidA associated domain, C-terminal subdomain"/>
    <property type="match status" value="1"/>
</dbReference>
<organism evidence="12 13">
    <name type="scientific">Muricoprocola aceti</name>
    <dbReference type="NCBI Taxonomy" id="2981772"/>
    <lineage>
        <taxon>Bacteria</taxon>
        <taxon>Bacillati</taxon>
        <taxon>Bacillota</taxon>
        <taxon>Clostridia</taxon>
        <taxon>Lachnospirales</taxon>
        <taxon>Lachnospiraceae</taxon>
        <taxon>Muricoprocola</taxon>
    </lineage>
</organism>
<dbReference type="Pfam" id="PF21680">
    <property type="entry name" value="GIDA_C_1st"/>
    <property type="match status" value="1"/>
</dbReference>
<dbReference type="PANTHER" id="PTHR11806:SF0">
    <property type="entry name" value="PROTEIN MTO1 HOMOLOG, MITOCHONDRIAL"/>
    <property type="match status" value="1"/>
</dbReference>
<dbReference type="InterPro" id="IPR020595">
    <property type="entry name" value="MnmG-rel_CS"/>
</dbReference>
<evidence type="ECO:0000256" key="3">
    <source>
        <dbReference type="ARBA" id="ARBA00020461"/>
    </source>
</evidence>
<keyword evidence="4 10" id="KW-0285">Flavoprotein</keyword>
<dbReference type="Pfam" id="PF13932">
    <property type="entry name" value="SAM_GIDA_C"/>
    <property type="match status" value="1"/>
</dbReference>
<dbReference type="HAMAP" id="MF_00129">
    <property type="entry name" value="MnmG_GidA"/>
    <property type="match status" value="1"/>
</dbReference>
<evidence type="ECO:0000313" key="13">
    <source>
        <dbReference type="Proteomes" id="UP001652338"/>
    </source>
</evidence>
<keyword evidence="6 10" id="KW-0274">FAD</keyword>
<gene>
    <name evidence="10 12" type="primary">mnmG</name>
    <name evidence="10" type="synonym">gidA</name>
    <name evidence="12" type="ORF">OCV47_13600</name>
</gene>
<keyword evidence="13" id="KW-1185">Reference proteome</keyword>
<dbReference type="InterPro" id="IPR002218">
    <property type="entry name" value="MnmG-rel"/>
</dbReference>
<evidence type="ECO:0000256" key="4">
    <source>
        <dbReference type="ARBA" id="ARBA00022630"/>
    </source>
</evidence>
<dbReference type="SMART" id="SM01228">
    <property type="entry name" value="GIDA_assoc_3"/>
    <property type="match status" value="1"/>
</dbReference>
<comment type="caution">
    <text evidence="10">Lacks conserved residue(s) required for the propagation of feature annotation.</text>
</comment>
<dbReference type="InterPro" id="IPR036188">
    <property type="entry name" value="FAD/NAD-bd_sf"/>
</dbReference>
<dbReference type="NCBIfam" id="TIGR00136">
    <property type="entry name" value="mnmG_gidA"/>
    <property type="match status" value="1"/>
</dbReference>
<dbReference type="InterPro" id="IPR040131">
    <property type="entry name" value="MnmG_N"/>
</dbReference>
<dbReference type="PANTHER" id="PTHR11806">
    <property type="entry name" value="GLUCOSE INHIBITED DIVISION PROTEIN A"/>
    <property type="match status" value="1"/>
</dbReference>
<keyword evidence="10" id="KW-0963">Cytoplasm</keyword>
<dbReference type="PROSITE" id="PS01280">
    <property type="entry name" value="GIDA_1"/>
    <property type="match status" value="1"/>
</dbReference>
<comment type="similarity">
    <text evidence="2 10">Belongs to the MnmG family.</text>
</comment>
<evidence type="ECO:0000256" key="6">
    <source>
        <dbReference type="ARBA" id="ARBA00022827"/>
    </source>
</evidence>
<proteinExistence type="inferred from homology"/>
<evidence type="ECO:0000256" key="10">
    <source>
        <dbReference type="HAMAP-Rule" id="MF_00129"/>
    </source>
</evidence>
<accession>A0ABT2SPB0</accession>
<evidence type="ECO:0000256" key="9">
    <source>
        <dbReference type="ARBA" id="ARBA00031800"/>
    </source>
</evidence>
<comment type="cofactor">
    <cofactor evidence="1 10">
        <name>FAD</name>
        <dbReference type="ChEBI" id="CHEBI:57692"/>
    </cofactor>
</comment>
<reference evidence="12 13" key="1">
    <citation type="journal article" date="2021" name="ISME Commun">
        <title>Automated analysis of genomic sequences facilitates high-throughput and comprehensive description of bacteria.</title>
        <authorList>
            <person name="Hitch T.C.A."/>
        </authorList>
    </citation>
    <scope>NUCLEOTIDE SEQUENCE [LARGE SCALE GENOMIC DNA]</scope>
    <source>
        <strain evidence="12 13">Sanger_29</strain>
    </source>
</reference>
<dbReference type="Gene3D" id="1.10.10.1800">
    <property type="entry name" value="tRNA uridine 5-carboxymethylaminomethyl modification enzyme MnmG/GidA"/>
    <property type="match status" value="1"/>
</dbReference>
<dbReference type="Proteomes" id="UP001652338">
    <property type="component" value="Unassembled WGS sequence"/>
</dbReference>
<dbReference type="RefSeq" id="WP_117449809.1">
    <property type="nucleotide sequence ID" value="NZ_JAOQKE010000023.1"/>
</dbReference>
<comment type="function">
    <text evidence="10">NAD-binding protein involved in the addition of a carboxymethylaminomethyl (cmnm) group at the wobble position (U34) of certain tRNAs, forming tRNA-cmnm(5)s(2)U34.</text>
</comment>
<evidence type="ECO:0000256" key="8">
    <source>
        <dbReference type="ARBA" id="ARBA00025948"/>
    </source>
</evidence>
<evidence type="ECO:0000256" key="5">
    <source>
        <dbReference type="ARBA" id="ARBA00022694"/>
    </source>
</evidence>
<evidence type="ECO:0000313" key="12">
    <source>
        <dbReference type="EMBL" id="MCU6726352.1"/>
    </source>
</evidence>
<feature type="binding site" evidence="10">
    <location>
        <begin position="14"/>
        <end position="19"/>
    </location>
    <ligand>
        <name>FAD</name>
        <dbReference type="ChEBI" id="CHEBI:57692"/>
    </ligand>
</feature>
<feature type="domain" description="tRNA uridine 5-carboxymethylaminomethyl modification enzyme C-terminal subdomain" evidence="11">
    <location>
        <begin position="547"/>
        <end position="618"/>
    </location>
</feature>
<name>A0ABT2SPB0_9FIRM</name>
<dbReference type="InterPro" id="IPR049312">
    <property type="entry name" value="GIDA_C_N"/>
</dbReference>
<feature type="binding site" evidence="10">
    <location>
        <begin position="275"/>
        <end position="289"/>
    </location>
    <ligand>
        <name>NAD(+)</name>
        <dbReference type="ChEBI" id="CHEBI:57540"/>
    </ligand>
</feature>
<evidence type="ECO:0000259" key="11">
    <source>
        <dbReference type="SMART" id="SM01228"/>
    </source>
</evidence>